<organism evidence="1 2">
    <name type="scientific">Gossypium arboreum</name>
    <name type="common">Tree cotton</name>
    <name type="synonym">Gossypium nanking</name>
    <dbReference type="NCBI Taxonomy" id="29729"/>
    <lineage>
        <taxon>Eukaryota</taxon>
        <taxon>Viridiplantae</taxon>
        <taxon>Streptophyta</taxon>
        <taxon>Embryophyta</taxon>
        <taxon>Tracheophyta</taxon>
        <taxon>Spermatophyta</taxon>
        <taxon>Magnoliopsida</taxon>
        <taxon>eudicotyledons</taxon>
        <taxon>Gunneridae</taxon>
        <taxon>Pentapetalae</taxon>
        <taxon>rosids</taxon>
        <taxon>malvids</taxon>
        <taxon>Malvales</taxon>
        <taxon>Malvaceae</taxon>
        <taxon>Malvoideae</taxon>
        <taxon>Gossypium</taxon>
    </lineage>
</organism>
<dbReference type="EMBL" id="JRRC01449870">
    <property type="protein sequence ID" value="KHG06343.1"/>
    <property type="molecule type" value="Genomic_DNA"/>
</dbReference>
<dbReference type="Proteomes" id="UP000032142">
    <property type="component" value="Unassembled WGS sequence"/>
</dbReference>
<reference evidence="2" key="1">
    <citation type="submission" date="2014-09" db="EMBL/GenBank/DDBJ databases">
        <authorList>
            <person name="Mudge J."/>
            <person name="Ramaraj T."/>
            <person name="Lindquist I.E."/>
            <person name="Bharti A.K."/>
            <person name="Sundararajan A."/>
            <person name="Cameron C.T."/>
            <person name="Woodward J.E."/>
            <person name="May G.D."/>
            <person name="Brubaker C."/>
            <person name="Broadhvest J."/>
            <person name="Wilkins T.A."/>
        </authorList>
    </citation>
    <scope>NUCLEOTIDE SEQUENCE</scope>
    <source>
        <strain evidence="2">cv. AKA8401</strain>
    </source>
</reference>
<evidence type="ECO:0000313" key="1">
    <source>
        <dbReference type="EMBL" id="KHG06343.1"/>
    </source>
</evidence>
<sequence>MCIFEKLPCVPGVPYDFKSVLSMAKAHGRGLVMAPKSVSTTAKAHGHVLWPCD</sequence>
<keyword evidence="2" id="KW-1185">Reference proteome</keyword>
<proteinExistence type="predicted"/>
<name>A0A0B0MW88_GOSAR</name>
<dbReference type="AlphaFoldDB" id="A0A0B0MW88"/>
<gene>
    <name evidence="1" type="ORF">F383_32244</name>
</gene>
<comment type="caution">
    <text evidence="1">The sequence shown here is derived from an EMBL/GenBank/DDBJ whole genome shotgun (WGS) entry which is preliminary data.</text>
</comment>
<evidence type="ECO:0000313" key="2">
    <source>
        <dbReference type="Proteomes" id="UP000032142"/>
    </source>
</evidence>
<accession>A0A0B0MW88</accession>
<protein>
    <submittedName>
        <fullName evidence="1">Uncharacterized protein</fullName>
    </submittedName>
</protein>